<comment type="cofactor">
    <cofactor evidence="1 11">
        <name>Mn(2+)</name>
        <dbReference type="ChEBI" id="CHEBI:29035"/>
    </cofactor>
</comment>
<feature type="compositionally biased region" description="Polar residues" evidence="12">
    <location>
        <begin position="126"/>
        <end position="135"/>
    </location>
</feature>
<evidence type="ECO:0000313" key="15">
    <source>
        <dbReference type="RefSeq" id="XP_015587978.1"/>
    </source>
</evidence>
<feature type="signal peptide" evidence="11">
    <location>
        <begin position="1"/>
        <end position="21"/>
    </location>
</feature>
<evidence type="ECO:0000256" key="9">
    <source>
        <dbReference type="ARBA" id="ARBA00023211"/>
    </source>
</evidence>
<dbReference type="SUPFAM" id="SSF142877">
    <property type="entry name" value="EndoU-like"/>
    <property type="match status" value="1"/>
</dbReference>
<feature type="region of interest" description="Disordered" evidence="12">
    <location>
        <begin position="126"/>
        <end position="205"/>
    </location>
</feature>
<evidence type="ECO:0000256" key="1">
    <source>
        <dbReference type="ARBA" id="ARBA00001936"/>
    </source>
</evidence>
<keyword evidence="5 11" id="KW-0479">Metal-binding</keyword>
<evidence type="ECO:0000313" key="14">
    <source>
        <dbReference type="Proteomes" id="UP000694920"/>
    </source>
</evidence>
<comment type="subunit">
    <text evidence="3 11">Monomer.</text>
</comment>
<feature type="region of interest" description="Disordered" evidence="12">
    <location>
        <begin position="405"/>
        <end position="509"/>
    </location>
</feature>
<dbReference type="KEGG" id="ccin:107264337"/>
<keyword evidence="11" id="KW-0732">Signal</keyword>
<evidence type="ECO:0000256" key="3">
    <source>
        <dbReference type="ARBA" id="ARBA00011245"/>
    </source>
</evidence>
<keyword evidence="6 11" id="KW-0255">Endonuclease</keyword>
<evidence type="ECO:0000256" key="10">
    <source>
        <dbReference type="ARBA" id="ARBA00023239"/>
    </source>
</evidence>
<dbReference type="InterPro" id="IPR037227">
    <property type="entry name" value="EndoU-like"/>
</dbReference>
<keyword evidence="4 11" id="KW-0540">Nuclease</keyword>
<dbReference type="Pfam" id="PF09412">
    <property type="entry name" value="XendoU"/>
    <property type="match status" value="1"/>
</dbReference>
<feature type="compositionally biased region" description="Polar residues" evidence="12">
    <location>
        <begin position="144"/>
        <end position="172"/>
    </location>
</feature>
<dbReference type="GO" id="GO:0016829">
    <property type="term" value="F:lyase activity"/>
    <property type="evidence" value="ECO:0007669"/>
    <property type="project" value="UniProtKB-KW"/>
</dbReference>
<keyword evidence="9 11" id="KW-0464">Manganese</keyword>
<dbReference type="AlphaFoldDB" id="A0AAJ7FEL7"/>
<evidence type="ECO:0000256" key="8">
    <source>
        <dbReference type="ARBA" id="ARBA00022884"/>
    </source>
</evidence>
<dbReference type="GO" id="GO:0046872">
    <property type="term" value="F:metal ion binding"/>
    <property type="evidence" value="ECO:0007669"/>
    <property type="project" value="UniProtKB-UniRule"/>
</dbReference>
<reference evidence="15" key="1">
    <citation type="submission" date="2025-08" db="UniProtKB">
        <authorList>
            <consortium name="RefSeq"/>
        </authorList>
    </citation>
    <scope>IDENTIFICATION</scope>
</reference>
<dbReference type="RefSeq" id="XP_015587978.1">
    <property type="nucleotide sequence ID" value="XM_015732492.2"/>
</dbReference>
<comment type="similarity">
    <text evidence="2 11">Belongs to the ENDOU family.</text>
</comment>
<dbReference type="GO" id="GO:0016787">
    <property type="term" value="F:hydrolase activity"/>
    <property type="evidence" value="ECO:0007669"/>
    <property type="project" value="UniProtKB-KW"/>
</dbReference>
<evidence type="ECO:0000256" key="6">
    <source>
        <dbReference type="ARBA" id="ARBA00022759"/>
    </source>
</evidence>
<organism evidence="14 15">
    <name type="scientific">Cephus cinctus</name>
    <name type="common">Wheat stem sawfly</name>
    <dbReference type="NCBI Taxonomy" id="211228"/>
    <lineage>
        <taxon>Eukaryota</taxon>
        <taxon>Metazoa</taxon>
        <taxon>Ecdysozoa</taxon>
        <taxon>Arthropoda</taxon>
        <taxon>Hexapoda</taxon>
        <taxon>Insecta</taxon>
        <taxon>Pterygota</taxon>
        <taxon>Neoptera</taxon>
        <taxon>Endopterygota</taxon>
        <taxon>Hymenoptera</taxon>
        <taxon>Cephoidea</taxon>
        <taxon>Cephidae</taxon>
        <taxon>Cephus</taxon>
    </lineage>
</organism>
<accession>A0AAJ7FEL7</accession>
<dbReference type="GeneID" id="107264337"/>
<dbReference type="InterPro" id="IPR039787">
    <property type="entry name" value="ENDOU"/>
</dbReference>
<feature type="compositionally biased region" description="Polar residues" evidence="12">
    <location>
        <begin position="470"/>
        <end position="505"/>
    </location>
</feature>
<sequence length="777" mass="85559">MKFRFLLFLLFVILTCASVQSKRRSSYGYKRPSYHPRPSPPKIYTTHTTYSKTGSGSSGRSGSDIFLHSERGGRTNSHNYGPKTTPRSVIRTTAAPTTKYPPWANPYIAPTQPTVVNKNNNYRESVPHTTRSPMGTQIYGGSLPKTQSTNRNQFPGIGSSSDIRRTNNQQTGKPGPGPYHDTRPKPQPFHKTNSSYSQMTPIRNPPPYPLYPVHPTPMQRGREFPQLNSPPPVGFPAIHTPMTGQNPHVMYPNQYPHLQPNSQVFASNPGGSYSGGSYSGSPFVNHGGQVHYPQQGQVFQSGSSPPVIVLPNQQDNGRGVGQILKEAIIYSGVNAAMNRIINPSHYHDSHYYHDRGYYHDAAPMRNYDTSNTYVTSHTYNNQYINLPPGVDGIVPDQPAVAQPNVPVPNSPGGTTGGQTYQPGSTIPAAPGTVGQPTAPGTATVGQPVAPGTTNVQPIAPGAPLAGQPAVSDSTNSSQSSEIAPPQTTAPGSGTASAPITNSSDPQKPPVITYQYRITDEELQSISEELFNKDEFNAYKYISLNIQGHSTGVNVSDQAAKPLFQVMPVAYEIPTVQAVRSLYQHYIPDSRVNENITMERIMKENILLDIFLLTNVMSITTKWLNKQGFVIDNDYEIKEMLRRLWFTPYHGTSSAFERVFAAEVFPGNGVSGLQDWISFNYHESNNRVDYLGYVDMLQFGNKAALLKADFRFDGTLRHNGTVFVGTSPELEMALYTICYYTRPSNVCPISLGGTKLNLFTQSYRYLDKDTIYLALPVF</sequence>
<keyword evidence="10" id="KW-0456">Lyase</keyword>
<feature type="domain" description="EndoU" evidence="13">
    <location>
        <begin position="518"/>
        <end position="777"/>
    </location>
</feature>
<keyword evidence="7 11" id="KW-0378">Hydrolase</keyword>
<feature type="compositionally biased region" description="Polar residues" evidence="12">
    <location>
        <begin position="190"/>
        <end position="200"/>
    </location>
</feature>
<evidence type="ECO:0000256" key="7">
    <source>
        <dbReference type="ARBA" id="ARBA00022801"/>
    </source>
</evidence>
<evidence type="ECO:0000256" key="2">
    <source>
        <dbReference type="ARBA" id="ARBA00010168"/>
    </source>
</evidence>
<dbReference type="InterPro" id="IPR018998">
    <property type="entry name" value="EndoU_C"/>
</dbReference>
<proteinExistence type="inferred from homology"/>
<dbReference type="CDD" id="cd21159">
    <property type="entry name" value="XendoU"/>
    <property type="match status" value="1"/>
</dbReference>
<feature type="region of interest" description="Disordered" evidence="12">
    <location>
        <begin position="25"/>
        <end position="89"/>
    </location>
</feature>
<dbReference type="GO" id="GO:0004521">
    <property type="term" value="F:RNA endonuclease activity"/>
    <property type="evidence" value="ECO:0007669"/>
    <property type="project" value="UniProtKB-UniRule"/>
</dbReference>
<feature type="compositionally biased region" description="Low complexity" evidence="12">
    <location>
        <begin position="45"/>
        <end position="63"/>
    </location>
</feature>
<keyword evidence="14" id="KW-1185">Reference proteome</keyword>
<dbReference type="PROSITE" id="PS51959">
    <property type="entry name" value="ENDOU"/>
    <property type="match status" value="1"/>
</dbReference>
<keyword evidence="8 11" id="KW-0694">RNA-binding</keyword>
<feature type="chain" id="PRO_5042313436" evidence="11">
    <location>
        <begin position="22"/>
        <end position="777"/>
    </location>
</feature>
<dbReference type="Proteomes" id="UP000694920">
    <property type="component" value="Unplaced"/>
</dbReference>
<name>A0AAJ7FEL7_CEPCN</name>
<protein>
    <submittedName>
        <fullName evidence="15">Uncharacterized protein LOC107264337</fullName>
    </submittedName>
</protein>
<dbReference type="PANTHER" id="PTHR12439:SF42">
    <property type="entry name" value="ENDORIBONUCLEASE-RELATED"/>
    <property type="match status" value="1"/>
</dbReference>
<evidence type="ECO:0000259" key="13">
    <source>
        <dbReference type="PROSITE" id="PS51959"/>
    </source>
</evidence>
<evidence type="ECO:0000256" key="5">
    <source>
        <dbReference type="ARBA" id="ARBA00022723"/>
    </source>
</evidence>
<evidence type="ECO:0000256" key="12">
    <source>
        <dbReference type="SAM" id="MobiDB-lite"/>
    </source>
</evidence>
<dbReference type="GO" id="GO:0003723">
    <property type="term" value="F:RNA binding"/>
    <property type="evidence" value="ECO:0007669"/>
    <property type="project" value="UniProtKB-UniRule"/>
</dbReference>
<feature type="compositionally biased region" description="Polar residues" evidence="12">
    <location>
        <begin position="434"/>
        <end position="444"/>
    </location>
</feature>
<dbReference type="PANTHER" id="PTHR12439">
    <property type="entry name" value="PLACENTAL PROTEIN 11-RELATED"/>
    <property type="match status" value="1"/>
</dbReference>
<evidence type="ECO:0000256" key="4">
    <source>
        <dbReference type="ARBA" id="ARBA00022722"/>
    </source>
</evidence>
<gene>
    <name evidence="15" type="primary">LOC107264337</name>
</gene>
<evidence type="ECO:0000256" key="11">
    <source>
        <dbReference type="RuleBase" id="RU367085"/>
    </source>
</evidence>